<dbReference type="InterPro" id="IPR004556">
    <property type="entry name" value="HemK-like"/>
</dbReference>
<evidence type="ECO:0000256" key="4">
    <source>
        <dbReference type="ARBA" id="ARBA00022691"/>
    </source>
</evidence>
<dbReference type="GO" id="GO:0003676">
    <property type="term" value="F:nucleic acid binding"/>
    <property type="evidence" value="ECO:0007669"/>
    <property type="project" value="InterPro"/>
</dbReference>
<organism evidence="8 9">
    <name type="scientific">Hallella bergensis DSM 17361</name>
    <dbReference type="NCBI Taxonomy" id="585502"/>
    <lineage>
        <taxon>Bacteria</taxon>
        <taxon>Pseudomonadati</taxon>
        <taxon>Bacteroidota</taxon>
        <taxon>Bacteroidia</taxon>
        <taxon>Bacteroidales</taxon>
        <taxon>Prevotellaceae</taxon>
        <taxon>Hallella</taxon>
    </lineage>
</organism>
<evidence type="ECO:0000259" key="7">
    <source>
        <dbReference type="Pfam" id="PF17827"/>
    </source>
</evidence>
<dbReference type="AlphaFoldDB" id="D1PU17"/>
<evidence type="ECO:0000256" key="5">
    <source>
        <dbReference type="ARBA" id="ARBA00048391"/>
    </source>
</evidence>
<keyword evidence="4" id="KW-0949">S-adenosyl-L-methionine</keyword>
<comment type="catalytic activity">
    <reaction evidence="5">
        <text>L-glutaminyl-[peptide chain release factor] + S-adenosyl-L-methionine = N(5)-methyl-L-glutaminyl-[peptide chain release factor] + S-adenosyl-L-homocysteine + H(+)</text>
        <dbReference type="Rhea" id="RHEA:42896"/>
        <dbReference type="Rhea" id="RHEA-COMP:10271"/>
        <dbReference type="Rhea" id="RHEA-COMP:10272"/>
        <dbReference type="ChEBI" id="CHEBI:15378"/>
        <dbReference type="ChEBI" id="CHEBI:30011"/>
        <dbReference type="ChEBI" id="CHEBI:57856"/>
        <dbReference type="ChEBI" id="CHEBI:59789"/>
        <dbReference type="ChEBI" id="CHEBI:61891"/>
        <dbReference type="EC" id="2.1.1.297"/>
    </reaction>
</comment>
<dbReference type="GO" id="GO:0102559">
    <property type="term" value="F:peptide chain release factor N(5)-glutamine methyltransferase activity"/>
    <property type="evidence" value="ECO:0007669"/>
    <property type="project" value="UniProtKB-EC"/>
</dbReference>
<keyword evidence="3 8" id="KW-0808">Transferase</keyword>
<dbReference type="InterPro" id="IPR040758">
    <property type="entry name" value="PrmC_N"/>
</dbReference>
<dbReference type="PANTHER" id="PTHR18895:SF74">
    <property type="entry name" value="MTRF1L RELEASE FACTOR GLUTAMINE METHYLTRANSFERASE"/>
    <property type="match status" value="1"/>
</dbReference>
<dbReference type="EC" id="2.1.1.297" evidence="1"/>
<feature type="domain" description="Methyltransferase small" evidence="6">
    <location>
        <begin position="136"/>
        <end position="216"/>
    </location>
</feature>
<dbReference type="CDD" id="cd02440">
    <property type="entry name" value="AdoMet_MTases"/>
    <property type="match status" value="1"/>
</dbReference>
<evidence type="ECO:0000256" key="2">
    <source>
        <dbReference type="ARBA" id="ARBA00022603"/>
    </source>
</evidence>
<proteinExistence type="predicted"/>
<dbReference type="NCBIfam" id="TIGR03534">
    <property type="entry name" value="RF_mod_PrmC"/>
    <property type="match status" value="1"/>
</dbReference>
<evidence type="ECO:0000313" key="8">
    <source>
        <dbReference type="EMBL" id="EFA45119.1"/>
    </source>
</evidence>
<keyword evidence="9" id="KW-1185">Reference proteome</keyword>
<reference evidence="8 9" key="1">
    <citation type="submission" date="2009-10" db="EMBL/GenBank/DDBJ databases">
        <authorList>
            <person name="Qin X."/>
            <person name="Bachman B."/>
            <person name="Battles P."/>
            <person name="Bell A."/>
            <person name="Bess C."/>
            <person name="Bickham C."/>
            <person name="Chaboub L."/>
            <person name="Chen D."/>
            <person name="Coyle M."/>
            <person name="Deiros D.R."/>
            <person name="Dinh H."/>
            <person name="Forbes L."/>
            <person name="Fowler G."/>
            <person name="Francisco L."/>
            <person name="Fu Q."/>
            <person name="Gubbala S."/>
            <person name="Hale W."/>
            <person name="Han Y."/>
            <person name="Hemphill L."/>
            <person name="Highlander S.K."/>
            <person name="Hirani K."/>
            <person name="Hogues M."/>
            <person name="Jackson L."/>
            <person name="Jakkamsetti A."/>
            <person name="Javaid M."/>
            <person name="Jiang H."/>
            <person name="Korchina V."/>
            <person name="Kovar C."/>
            <person name="Lara F."/>
            <person name="Lee S."/>
            <person name="Mata R."/>
            <person name="Mathew T."/>
            <person name="Moen C."/>
            <person name="Morales K."/>
            <person name="Munidasa M."/>
            <person name="Nazareth L."/>
            <person name="Ngo R."/>
            <person name="Nguyen L."/>
            <person name="Okwuonu G."/>
            <person name="Ongeri F."/>
            <person name="Patil S."/>
            <person name="Petrosino J."/>
            <person name="Pham C."/>
            <person name="Pham P."/>
            <person name="Pu L.-L."/>
            <person name="Puazo M."/>
            <person name="Raj R."/>
            <person name="Reid J."/>
            <person name="Rouhana J."/>
            <person name="Saada N."/>
            <person name="Shang Y."/>
            <person name="Simmons D."/>
            <person name="Thornton R."/>
            <person name="Warren J."/>
            <person name="Weissenberger G."/>
            <person name="Zhang J."/>
            <person name="Zhang L."/>
            <person name="Zhou C."/>
            <person name="Zhu D."/>
            <person name="Muzny D."/>
            <person name="Worley K."/>
            <person name="Gibbs R."/>
        </authorList>
    </citation>
    <scope>NUCLEOTIDE SEQUENCE [LARGE SCALE GENOMIC DNA]</scope>
    <source>
        <strain evidence="8 9">DSM 17361</strain>
    </source>
</reference>
<evidence type="ECO:0000256" key="3">
    <source>
        <dbReference type="ARBA" id="ARBA00022679"/>
    </source>
</evidence>
<dbReference type="InterPro" id="IPR007848">
    <property type="entry name" value="Small_mtfrase_dom"/>
</dbReference>
<dbReference type="HOGENOM" id="CLU_018398_3_2_10"/>
<feature type="domain" description="Release factor glutamine methyltransferase N-terminal" evidence="7">
    <location>
        <begin position="33"/>
        <end position="89"/>
    </location>
</feature>
<dbReference type="SUPFAM" id="SSF53335">
    <property type="entry name" value="S-adenosyl-L-methionine-dependent methyltransferases"/>
    <property type="match status" value="1"/>
</dbReference>
<dbReference type="InterPro" id="IPR002052">
    <property type="entry name" value="DNA_methylase_N6_adenine_CS"/>
</dbReference>
<dbReference type="InterPro" id="IPR019874">
    <property type="entry name" value="RF_methyltr_PrmC"/>
</dbReference>
<dbReference type="Pfam" id="PF17827">
    <property type="entry name" value="PrmC_N"/>
    <property type="match status" value="1"/>
</dbReference>
<accession>D1PU17</accession>
<protein>
    <recommendedName>
        <fullName evidence="1">peptide chain release factor N(5)-glutamine methyltransferase</fullName>
        <ecNumber evidence="1">2.1.1.297</ecNumber>
    </recommendedName>
</protein>
<dbReference type="InterPro" id="IPR050320">
    <property type="entry name" value="N5-glutamine_MTase"/>
</dbReference>
<dbReference type="InterPro" id="IPR029063">
    <property type="entry name" value="SAM-dependent_MTases_sf"/>
</dbReference>
<keyword evidence="2 8" id="KW-0489">Methyltransferase</keyword>
<dbReference type="Pfam" id="PF05175">
    <property type="entry name" value="MTS"/>
    <property type="match status" value="1"/>
</dbReference>
<comment type="caution">
    <text evidence="8">The sequence shown here is derived from an EMBL/GenBank/DDBJ whole genome shotgun (WGS) entry which is preliminary data.</text>
</comment>
<dbReference type="NCBIfam" id="TIGR00536">
    <property type="entry name" value="hemK_fam"/>
    <property type="match status" value="1"/>
</dbReference>
<dbReference type="PROSITE" id="PS00092">
    <property type="entry name" value="N6_MTASE"/>
    <property type="match status" value="1"/>
</dbReference>
<dbReference type="eggNOG" id="COG2890">
    <property type="taxonomic scope" value="Bacteria"/>
</dbReference>
<dbReference type="Proteomes" id="UP000003160">
    <property type="component" value="Unassembled WGS sequence"/>
</dbReference>
<dbReference type="PANTHER" id="PTHR18895">
    <property type="entry name" value="HEMK METHYLTRANSFERASE"/>
    <property type="match status" value="1"/>
</dbReference>
<gene>
    <name evidence="8" type="primary">prmC</name>
    <name evidence="8" type="ORF">HMPREF0645_0452</name>
</gene>
<name>D1PU17_9BACT</name>
<evidence type="ECO:0000313" key="9">
    <source>
        <dbReference type="Proteomes" id="UP000003160"/>
    </source>
</evidence>
<dbReference type="GO" id="GO:0032259">
    <property type="term" value="P:methylation"/>
    <property type="evidence" value="ECO:0007669"/>
    <property type="project" value="UniProtKB-KW"/>
</dbReference>
<dbReference type="EMBL" id="ACKS01000022">
    <property type="protein sequence ID" value="EFA45119.1"/>
    <property type="molecule type" value="Genomic_DNA"/>
</dbReference>
<sequence length="301" mass="34148">MIARLKTCNRMMTTNHQDIYTRLWRSLTPIYGDGEAKAVVRLLLDEGFGLTLTDIMSGKADELPTSDKERLSVMADRLQKGEPVQYVLGRSDFCGRTFHVEPGVLIPRPETEELCQMIVSEYTKPYCALQPPVPLQVLDVGTGSGCIAVTLALGLHNAEITAWDVSSEALIIARDNAHRLGAKVNLEWQDMLCPPEDDRQWDIMVSNPPYIANHERKAMSRNVLDYEPEQALFVPDDDPLRFYRAIATYARRTLKKGGKVFFEINPLYAEELQEMFHRQGFESTKLIKDSFGKQRIAIVQN</sequence>
<evidence type="ECO:0000256" key="1">
    <source>
        <dbReference type="ARBA" id="ARBA00012771"/>
    </source>
</evidence>
<evidence type="ECO:0000259" key="6">
    <source>
        <dbReference type="Pfam" id="PF05175"/>
    </source>
</evidence>
<dbReference type="Gene3D" id="3.40.50.150">
    <property type="entry name" value="Vaccinia Virus protein VP39"/>
    <property type="match status" value="1"/>
</dbReference>
<dbReference type="Gene3D" id="1.10.8.10">
    <property type="entry name" value="DNA helicase RuvA subunit, C-terminal domain"/>
    <property type="match status" value="1"/>
</dbReference>